<dbReference type="InterPro" id="IPR003661">
    <property type="entry name" value="HisK_dim/P_dom"/>
</dbReference>
<dbReference type="FunFam" id="3.30.565.10:FF:000006">
    <property type="entry name" value="Sensor histidine kinase WalK"/>
    <property type="match status" value="1"/>
</dbReference>
<evidence type="ECO:0000256" key="4">
    <source>
        <dbReference type="ARBA" id="ARBA00022679"/>
    </source>
</evidence>
<dbReference type="InterPro" id="IPR003594">
    <property type="entry name" value="HATPase_dom"/>
</dbReference>
<dbReference type="SUPFAM" id="SSF47384">
    <property type="entry name" value="Homodimeric domain of signal transducing histidine kinase"/>
    <property type="match status" value="1"/>
</dbReference>
<dbReference type="PROSITE" id="PS50109">
    <property type="entry name" value="HIS_KIN"/>
    <property type="match status" value="1"/>
</dbReference>
<dbReference type="Gene3D" id="1.10.287.130">
    <property type="match status" value="1"/>
</dbReference>
<dbReference type="PRINTS" id="PR00344">
    <property type="entry name" value="BCTRLSENSOR"/>
</dbReference>
<feature type="coiled-coil region" evidence="6">
    <location>
        <begin position="111"/>
        <end position="145"/>
    </location>
</feature>
<dbReference type="Gene3D" id="3.30.565.10">
    <property type="entry name" value="Histidine kinase-like ATPase, C-terminal domain"/>
    <property type="match status" value="1"/>
</dbReference>
<sequence length="361" mass="41460">MQVGFDLYNLFDKLSIAIFVLRVSNHETKDFTIMMANEENKVACGLDMKKFIGHELRDAFPGIYDLGLPNYYYQSVKEHQEVEIGEFEYADYGLEKQTYILKATPLGNDEVMISYENISQLKEAKRQLEKKNQDLNRKNKSLEEFAYLTSHDLQEPLNTISGFVDILKSRYYDQLDSSGQKCMDYIDKSACRMRDMIKGILHHSKLGMDLTITDIDLNKLLLGVVDDLQGLITEKKATVKLIDLPKVKSFDLGLRIILQNLIENGLKYQPEDQKPVIEIMFEEKEDNWEFGVKDNGVGIKAEHQEKIFKVFQRLQNNQSNKGTGLGLANCLKLIHLIEGEIWVESSEGEGSTFYFTLPKIA</sequence>
<keyword evidence="3" id="KW-0597">Phosphoprotein</keyword>
<keyword evidence="6" id="KW-0175">Coiled coil</keyword>
<dbReference type="InterPro" id="IPR052162">
    <property type="entry name" value="Sensor_kinase/Photoreceptor"/>
</dbReference>
<dbReference type="InterPro" id="IPR005467">
    <property type="entry name" value="His_kinase_dom"/>
</dbReference>
<evidence type="ECO:0000256" key="5">
    <source>
        <dbReference type="ARBA" id="ARBA00022777"/>
    </source>
</evidence>
<evidence type="ECO:0000256" key="3">
    <source>
        <dbReference type="ARBA" id="ARBA00022553"/>
    </source>
</evidence>
<proteinExistence type="predicted"/>
<reference evidence="8 9" key="1">
    <citation type="journal article" date="2012" name="Int. J. Syst. Evol. Microbiol.">
        <title>Flammeovirga pacifica sp. nov., isolated from deep-sea sediment.</title>
        <authorList>
            <person name="Xu H."/>
            <person name="Fu Y."/>
            <person name="Yang N."/>
            <person name="Ding Z."/>
            <person name="Lai Q."/>
            <person name="Zeng R."/>
        </authorList>
    </citation>
    <scope>NUCLEOTIDE SEQUENCE [LARGE SCALE GENOMIC DNA]</scope>
    <source>
        <strain evidence="9">DSM 24597 / LMG 26175 / WPAGA1</strain>
    </source>
</reference>
<dbReference type="RefSeq" id="WP_052432034.1">
    <property type="nucleotide sequence ID" value="NZ_JRYR02000001.1"/>
</dbReference>
<name>A0A1S1Z1E7_FLAPC</name>
<dbReference type="Pfam" id="PF00512">
    <property type="entry name" value="HisKA"/>
    <property type="match status" value="1"/>
</dbReference>
<keyword evidence="4" id="KW-0808">Transferase</keyword>
<evidence type="ECO:0000313" key="8">
    <source>
        <dbReference type="EMBL" id="OHX67057.1"/>
    </source>
</evidence>
<dbReference type="Pfam" id="PF02518">
    <property type="entry name" value="HATPase_c"/>
    <property type="match status" value="1"/>
</dbReference>
<dbReference type="InterPro" id="IPR004358">
    <property type="entry name" value="Sig_transdc_His_kin-like_C"/>
</dbReference>
<dbReference type="InterPro" id="IPR036890">
    <property type="entry name" value="HATPase_C_sf"/>
</dbReference>
<dbReference type="GO" id="GO:0000155">
    <property type="term" value="F:phosphorelay sensor kinase activity"/>
    <property type="evidence" value="ECO:0007669"/>
    <property type="project" value="InterPro"/>
</dbReference>
<feature type="domain" description="Histidine kinase" evidence="7">
    <location>
        <begin position="148"/>
        <end position="361"/>
    </location>
</feature>
<comment type="catalytic activity">
    <reaction evidence="1">
        <text>ATP + protein L-histidine = ADP + protein N-phospho-L-histidine.</text>
        <dbReference type="EC" id="2.7.13.3"/>
    </reaction>
</comment>
<dbReference type="SMART" id="SM00387">
    <property type="entry name" value="HATPase_c"/>
    <property type="match status" value="1"/>
</dbReference>
<dbReference type="Proteomes" id="UP000179797">
    <property type="component" value="Unassembled WGS sequence"/>
</dbReference>
<dbReference type="EC" id="2.7.13.3" evidence="2"/>
<evidence type="ECO:0000256" key="2">
    <source>
        <dbReference type="ARBA" id="ARBA00012438"/>
    </source>
</evidence>
<evidence type="ECO:0000256" key="6">
    <source>
        <dbReference type="SAM" id="Coils"/>
    </source>
</evidence>
<keyword evidence="9" id="KW-1185">Reference proteome</keyword>
<organism evidence="8 9">
    <name type="scientific">Flammeovirga pacifica</name>
    <dbReference type="NCBI Taxonomy" id="915059"/>
    <lineage>
        <taxon>Bacteria</taxon>
        <taxon>Pseudomonadati</taxon>
        <taxon>Bacteroidota</taxon>
        <taxon>Cytophagia</taxon>
        <taxon>Cytophagales</taxon>
        <taxon>Flammeovirgaceae</taxon>
        <taxon>Flammeovirga</taxon>
    </lineage>
</organism>
<gene>
    <name evidence="8" type="ORF">NH26_12225</name>
</gene>
<dbReference type="OrthoDB" id="914987at2"/>
<dbReference type="SUPFAM" id="SSF55874">
    <property type="entry name" value="ATPase domain of HSP90 chaperone/DNA topoisomerase II/histidine kinase"/>
    <property type="match status" value="1"/>
</dbReference>
<dbReference type="EMBL" id="JRYR02000001">
    <property type="protein sequence ID" value="OHX67057.1"/>
    <property type="molecule type" value="Genomic_DNA"/>
</dbReference>
<evidence type="ECO:0000256" key="1">
    <source>
        <dbReference type="ARBA" id="ARBA00000085"/>
    </source>
</evidence>
<dbReference type="InterPro" id="IPR036097">
    <property type="entry name" value="HisK_dim/P_sf"/>
</dbReference>
<comment type="caution">
    <text evidence="8">The sequence shown here is derived from an EMBL/GenBank/DDBJ whole genome shotgun (WGS) entry which is preliminary data.</text>
</comment>
<dbReference type="SMART" id="SM00388">
    <property type="entry name" value="HisKA"/>
    <property type="match status" value="1"/>
</dbReference>
<dbReference type="PANTHER" id="PTHR43304:SF1">
    <property type="entry name" value="PAC DOMAIN-CONTAINING PROTEIN"/>
    <property type="match status" value="1"/>
</dbReference>
<evidence type="ECO:0000313" key="9">
    <source>
        <dbReference type="Proteomes" id="UP000179797"/>
    </source>
</evidence>
<accession>A0A1S1Z1E7</accession>
<protein>
    <recommendedName>
        <fullName evidence="2">histidine kinase</fullName>
        <ecNumber evidence="2">2.7.13.3</ecNumber>
    </recommendedName>
</protein>
<evidence type="ECO:0000259" key="7">
    <source>
        <dbReference type="PROSITE" id="PS50109"/>
    </source>
</evidence>
<dbReference type="PANTHER" id="PTHR43304">
    <property type="entry name" value="PHYTOCHROME-LIKE PROTEIN CPH1"/>
    <property type="match status" value="1"/>
</dbReference>
<dbReference type="Gene3D" id="3.30.450.20">
    <property type="entry name" value="PAS domain"/>
    <property type="match status" value="1"/>
</dbReference>
<dbReference type="STRING" id="915059.NH26_12225"/>
<dbReference type="AlphaFoldDB" id="A0A1S1Z1E7"/>
<dbReference type="CDD" id="cd00082">
    <property type="entry name" value="HisKA"/>
    <property type="match status" value="1"/>
</dbReference>
<keyword evidence="5" id="KW-0418">Kinase</keyword>